<evidence type="ECO:0000256" key="1">
    <source>
        <dbReference type="SAM" id="Coils"/>
    </source>
</evidence>
<evidence type="ECO:0000313" key="3">
    <source>
        <dbReference type="EMBL" id="RMW80914.1"/>
    </source>
</evidence>
<reference evidence="3 4" key="1">
    <citation type="journal article" date="2019" name="J. Oral Microbiol.">
        <title>Role of OmpA1 and OmpA2 in Aggregatibacter actinomycetemcomitans and Aggregatibacter aphrophilus serum resistance.</title>
        <authorList>
            <person name="Lindholm M."/>
            <person name="Min Aung K."/>
            <person name="Nyunt Wai S."/>
            <person name="Oscarsson J."/>
        </authorList>
    </citation>
    <scope>NUCLEOTIDE SEQUENCE [LARGE SCALE GENOMIC DNA]</scope>
    <source>
        <strain evidence="3 4">HK83</strain>
    </source>
</reference>
<organism evidence="3 4">
    <name type="scientific">Aggregatibacter aphrophilus</name>
    <name type="common">Haemophilus aphrophilus</name>
    <dbReference type="NCBI Taxonomy" id="732"/>
    <lineage>
        <taxon>Bacteria</taxon>
        <taxon>Pseudomonadati</taxon>
        <taxon>Pseudomonadota</taxon>
        <taxon>Gammaproteobacteria</taxon>
        <taxon>Pasteurellales</taxon>
        <taxon>Pasteurellaceae</taxon>
        <taxon>Aggregatibacter</taxon>
    </lineage>
</organism>
<evidence type="ECO:0008006" key="5">
    <source>
        <dbReference type="Google" id="ProtNLM"/>
    </source>
</evidence>
<keyword evidence="1" id="KW-0175">Coiled coil</keyword>
<feature type="coiled-coil region" evidence="1">
    <location>
        <begin position="62"/>
        <end position="142"/>
    </location>
</feature>
<proteinExistence type="predicted"/>
<keyword evidence="4" id="KW-1185">Reference proteome</keyword>
<comment type="caution">
    <text evidence="3">The sequence shown here is derived from an EMBL/GenBank/DDBJ whole genome shotgun (WGS) entry which is preliminary data.</text>
</comment>
<dbReference type="Proteomes" id="UP000274211">
    <property type="component" value="Unassembled WGS sequence"/>
</dbReference>
<dbReference type="EMBL" id="QMGS01000085">
    <property type="protein sequence ID" value="RMW80914.1"/>
    <property type="molecule type" value="Genomic_DNA"/>
</dbReference>
<keyword evidence="2" id="KW-0812">Transmembrane</keyword>
<dbReference type="RefSeq" id="WP_109058609.1">
    <property type="nucleotide sequence ID" value="NZ_NRDB01000001.1"/>
</dbReference>
<gene>
    <name evidence="3" type="ORF">DOL88_09010</name>
</gene>
<sequence length="179" mass="20400">MADLSLNRVSTIIGILGGSLGLIAMVITAYDKVYVEPTQNISQINKSISTMKKNTEVIINRIKEINQELGDLRNRVLELEENKVTQSSLEKITSDISNKVNYKEFDSIKKNIQELQNKLQSNEDLSAQIRDWKKEVLRIRNSSCAGYQKDSYIACMSKKAQDEKDAQNKLFELQKLLSK</sequence>
<accession>A0ABX9VSV7</accession>
<keyword evidence="2" id="KW-0472">Membrane</keyword>
<protein>
    <recommendedName>
        <fullName evidence="5">Chromosome segregation protein SMC</fullName>
    </recommendedName>
</protein>
<evidence type="ECO:0000256" key="2">
    <source>
        <dbReference type="SAM" id="Phobius"/>
    </source>
</evidence>
<feature type="transmembrane region" description="Helical" evidence="2">
    <location>
        <begin position="12"/>
        <end position="30"/>
    </location>
</feature>
<evidence type="ECO:0000313" key="4">
    <source>
        <dbReference type="Proteomes" id="UP000274211"/>
    </source>
</evidence>
<keyword evidence="2" id="KW-1133">Transmembrane helix</keyword>
<name>A0ABX9VSV7_AGGAP</name>